<dbReference type="InterPro" id="IPR014743">
    <property type="entry name" value="Cl-channel_core"/>
</dbReference>
<evidence type="ECO:0000259" key="13">
    <source>
        <dbReference type="PROSITE" id="PS51371"/>
    </source>
</evidence>
<dbReference type="InterPro" id="IPR001807">
    <property type="entry name" value="ClC"/>
</dbReference>
<evidence type="ECO:0000256" key="11">
    <source>
        <dbReference type="PROSITE-ProRule" id="PRU00703"/>
    </source>
</evidence>
<name>A0AAW1PL01_9CHLO</name>
<dbReference type="Pfam" id="PF00571">
    <property type="entry name" value="CBS"/>
    <property type="match status" value="1"/>
</dbReference>
<accession>A0AAW1PL01</accession>
<protein>
    <recommendedName>
        <fullName evidence="12">Chloride channel protein</fullName>
    </recommendedName>
</protein>
<reference evidence="14 15" key="1">
    <citation type="journal article" date="2024" name="Nat. Commun.">
        <title>Phylogenomics reveals the evolutionary origins of lichenization in chlorophyte algae.</title>
        <authorList>
            <person name="Puginier C."/>
            <person name="Libourel C."/>
            <person name="Otte J."/>
            <person name="Skaloud P."/>
            <person name="Haon M."/>
            <person name="Grisel S."/>
            <person name="Petersen M."/>
            <person name="Berrin J.G."/>
            <person name="Delaux P.M."/>
            <person name="Dal Grande F."/>
            <person name="Keller J."/>
        </authorList>
    </citation>
    <scope>NUCLEOTIDE SEQUENCE [LARGE SCALE GENOMIC DNA]</scope>
    <source>
        <strain evidence="14 15">SAG 2043</strain>
    </source>
</reference>
<keyword evidence="4 12" id="KW-0812">Transmembrane</keyword>
<feature type="transmembrane region" description="Helical" evidence="12">
    <location>
        <begin position="313"/>
        <end position="336"/>
    </location>
</feature>
<dbReference type="PANTHER" id="PTHR11689:SF136">
    <property type="entry name" value="H(+)_CL(-) EXCHANGE TRANSPORTER 7"/>
    <property type="match status" value="1"/>
</dbReference>
<keyword evidence="10 12" id="KW-0868">Chloride</keyword>
<evidence type="ECO:0000256" key="2">
    <source>
        <dbReference type="ARBA" id="ARBA00009476"/>
    </source>
</evidence>
<dbReference type="InterPro" id="IPR046342">
    <property type="entry name" value="CBS_dom_sf"/>
</dbReference>
<dbReference type="PROSITE" id="PS51371">
    <property type="entry name" value="CBS"/>
    <property type="match status" value="1"/>
</dbReference>
<dbReference type="PRINTS" id="PR00762">
    <property type="entry name" value="CLCHANNEL"/>
</dbReference>
<dbReference type="GO" id="GO:0016020">
    <property type="term" value="C:membrane"/>
    <property type="evidence" value="ECO:0007669"/>
    <property type="project" value="UniProtKB-SubCell"/>
</dbReference>
<dbReference type="SUPFAM" id="SSF81340">
    <property type="entry name" value="Clc chloride channel"/>
    <property type="match status" value="1"/>
</dbReference>
<evidence type="ECO:0000256" key="12">
    <source>
        <dbReference type="RuleBase" id="RU361221"/>
    </source>
</evidence>
<comment type="caution">
    <text evidence="14">The sequence shown here is derived from an EMBL/GenBank/DDBJ whole genome shotgun (WGS) entry which is preliminary data.</text>
</comment>
<evidence type="ECO:0000256" key="4">
    <source>
        <dbReference type="ARBA" id="ARBA00022692"/>
    </source>
</evidence>
<keyword evidence="7 12" id="KW-0406">Ion transport</keyword>
<dbReference type="Gene3D" id="3.10.580.10">
    <property type="entry name" value="CBS-domain"/>
    <property type="match status" value="1"/>
</dbReference>
<dbReference type="SUPFAM" id="SSF54631">
    <property type="entry name" value="CBS-domain pair"/>
    <property type="match status" value="1"/>
</dbReference>
<dbReference type="Gene3D" id="1.10.3080.10">
    <property type="entry name" value="Clc chloride channel"/>
    <property type="match status" value="1"/>
</dbReference>
<dbReference type="AlphaFoldDB" id="A0AAW1PL01"/>
<evidence type="ECO:0000256" key="10">
    <source>
        <dbReference type="ARBA" id="ARBA00023214"/>
    </source>
</evidence>
<dbReference type="Pfam" id="PF00654">
    <property type="entry name" value="Voltage_CLC"/>
    <property type="match status" value="1"/>
</dbReference>
<evidence type="ECO:0000256" key="5">
    <source>
        <dbReference type="ARBA" id="ARBA00022737"/>
    </source>
</evidence>
<feature type="transmembrane region" description="Helical" evidence="12">
    <location>
        <begin position="558"/>
        <end position="579"/>
    </location>
</feature>
<feature type="transmembrane region" description="Helical" evidence="12">
    <location>
        <begin position="143"/>
        <end position="166"/>
    </location>
</feature>
<feature type="transmembrane region" description="Helical" evidence="12">
    <location>
        <begin position="586"/>
        <end position="604"/>
    </location>
</feature>
<feature type="domain" description="CBS" evidence="13">
    <location>
        <begin position="837"/>
        <end position="894"/>
    </location>
</feature>
<feature type="transmembrane region" description="Helical" evidence="12">
    <location>
        <begin position="187"/>
        <end position="211"/>
    </location>
</feature>
<feature type="transmembrane region" description="Helical" evidence="12">
    <location>
        <begin position="401"/>
        <end position="428"/>
    </location>
</feature>
<comment type="caution">
    <text evidence="12">Lacks conserved residue(s) required for the propagation of feature annotation.</text>
</comment>
<evidence type="ECO:0000256" key="6">
    <source>
        <dbReference type="ARBA" id="ARBA00022989"/>
    </source>
</evidence>
<keyword evidence="9 12" id="KW-0472">Membrane</keyword>
<evidence type="ECO:0000256" key="8">
    <source>
        <dbReference type="ARBA" id="ARBA00023122"/>
    </source>
</evidence>
<sequence>MPYKRLEKDDEYEIDGLEMQRVPSKGALRSMLDSYESAGSAENFAVRSHHRKLDPREQIREHMVDTLKVFKEHGIIYQHEYADNVPAAVHGAPKNAEESKETLERLRRMDAFESQDFDTTDNDVERATQIDRDHIDYIVEESWRWAIAFFIGLTMGFLSFLVDIGLEHLNNFKFSTVKKVISSHGGFWAPYFTFIAICLSLTGISGCLTSYGSPLAAGSGIPEIKTYLNGVHIKGLLGLKTLVCKLTGVTCSMSGGLIAGKEGPFVHSGGIVGGGWAGMGSNTLQALFGKWYTFKTPRNVGGFFRNDADHRDFVSIGTAAGVSTAFAAPIGGLLLAMEEGSSFYSTGVYWRGFLSTCTGVLTLHFLASLAGSPSLIFEEKFGIRRDLGLYDDDIALYGSKYYYFIWELPVFVILGIIAGCLGALFIKLHVKFTAFRGQYIPPRLVNRRLCEVLFVAWLTATTFFVITYASPCQKLPPKEQLAYYEMDSADGDIFAGVGGEDKRGLKHFPRLWCKDGEYNRNGQLFFTPLIQAMRMIIHFGETMPGDMDPKANLGQPLLLLWAVVIFTLMQFTFGIGAATGIFMPSLAVGGAWGRIVGMIVQAALHSAGSDLRVSLPAYTVVGAAAMLGGVTRMTLSITVLAMEGTGSLQMIIPIMLAVFISKVVGDSMTYSIYDVQIKIRGAPVLLEASLESHQRMVADKLTVSELATTQLVAVPPVMPVRELVETLQRCGHQAFPVTPDVAKAYTSDETFPLHGVIKRITLLHLLKHKLGFFSHPPGTPFPSSKTHVPKDQKARYALLAKLEQFPLKIRIKEDQDGIFRDLTTGDLEQMIDLRPFMQRTPFIVHGNASLARAYRLFRTMGLHHMYVGPAKPQVVGVITRKDVTEENAELVLGMKANQTGSRSFSAGPASGLPFVPTYQETRVHEHMDPPMTPVKEEDENAADDEQVSLVMAAH</sequence>
<feature type="transmembrane region" description="Helical" evidence="12">
    <location>
        <begin position="449"/>
        <end position="469"/>
    </location>
</feature>
<organism evidence="14 15">
    <name type="scientific">[Myrmecia] bisecta</name>
    <dbReference type="NCBI Taxonomy" id="41462"/>
    <lineage>
        <taxon>Eukaryota</taxon>
        <taxon>Viridiplantae</taxon>
        <taxon>Chlorophyta</taxon>
        <taxon>core chlorophytes</taxon>
        <taxon>Trebouxiophyceae</taxon>
        <taxon>Trebouxiales</taxon>
        <taxon>Trebouxiaceae</taxon>
        <taxon>Myrmecia</taxon>
    </lineage>
</organism>
<keyword evidence="15" id="KW-1185">Reference proteome</keyword>
<proteinExistence type="inferred from homology"/>
<dbReference type="GO" id="GO:0005254">
    <property type="term" value="F:chloride channel activity"/>
    <property type="evidence" value="ECO:0007669"/>
    <property type="project" value="UniProtKB-UniRule"/>
</dbReference>
<evidence type="ECO:0000313" key="15">
    <source>
        <dbReference type="Proteomes" id="UP001489004"/>
    </source>
</evidence>
<dbReference type="InterPro" id="IPR051280">
    <property type="entry name" value="Cl-channel/antiporter"/>
</dbReference>
<keyword evidence="5" id="KW-0677">Repeat</keyword>
<keyword evidence="6 12" id="KW-1133">Transmembrane helix</keyword>
<dbReference type="InterPro" id="IPR000644">
    <property type="entry name" value="CBS_dom"/>
</dbReference>
<evidence type="ECO:0000256" key="7">
    <source>
        <dbReference type="ARBA" id="ARBA00023065"/>
    </source>
</evidence>
<evidence type="ECO:0000256" key="3">
    <source>
        <dbReference type="ARBA" id="ARBA00022448"/>
    </source>
</evidence>
<comment type="subcellular location">
    <subcellularLocation>
        <location evidence="1 12">Membrane</location>
        <topology evidence="1 12">Multi-pass membrane protein</topology>
    </subcellularLocation>
</comment>
<dbReference type="EMBL" id="JALJOR010000011">
    <property type="protein sequence ID" value="KAK9808763.1"/>
    <property type="molecule type" value="Genomic_DNA"/>
</dbReference>
<dbReference type="Proteomes" id="UP001489004">
    <property type="component" value="Unassembled WGS sequence"/>
</dbReference>
<evidence type="ECO:0000256" key="1">
    <source>
        <dbReference type="ARBA" id="ARBA00004141"/>
    </source>
</evidence>
<feature type="transmembrane region" description="Helical" evidence="12">
    <location>
        <begin position="647"/>
        <end position="665"/>
    </location>
</feature>
<comment type="similarity">
    <text evidence="2 12">Belongs to the chloride channel (TC 2.A.49) family.</text>
</comment>
<feature type="transmembrane region" description="Helical" evidence="12">
    <location>
        <begin position="616"/>
        <end position="635"/>
    </location>
</feature>
<dbReference type="PANTHER" id="PTHR11689">
    <property type="entry name" value="CHLORIDE CHANNEL PROTEIN CLC FAMILY MEMBER"/>
    <property type="match status" value="1"/>
</dbReference>
<evidence type="ECO:0000313" key="14">
    <source>
        <dbReference type="EMBL" id="KAK9808763.1"/>
    </source>
</evidence>
<keyword evidence="8 11" id="KW-0129">CBS domain</keyword>
<evidence type="ECO:0000256" key="9">
    <source>
        <dbReference type="ARBA" id="ARBA00023136"/>
    </source>
</evidence>
<gene>
    <name evidence="14" type="ORF">WJX72_003174</name>
</gene>
<keyword evidence="3 12" id="KW-0813">Transport</keyword>